<gene>
    <name evidence="11" type="ORF">AWN73_06415</name>
</gene>
<dbReference type="SUPFAM" id="SSF158472">
    <property type="entry name" value="HAMP domain-like"/>
    <property type="match status" value="1"/>
</dbReference>
<dbReference type="InterPro" id="IPR033479">
    <property type="entry name" value="dCache_1"/>
</dbReference>
<accession>A0A2S7F582</accession>
<dbReference type="SUPFAM" id="SSF55874">
    <property type="entry name" value="ATPase domain of HSP90 chaperone/DNA topoisomerase II/histidine kinase"/>
    <property type="match status" value="1"/>
</dbReference>
<dbReference type="EMBL" id="LRDH01000173">
    <property type="protein sequence ID" value="PPV11935.1"/>
    <property type="molecule type" value="Genomic_DNA"/>
</dbReference>
<comment type="caution">
    <text evidence="11">The sequence shown here is derived from an EMBL/GenBank/DDBJ whole genome shotgun (WGS) entry which is preliminary data.</text>
</comment>
<name>A0A2S7F582_CLOBU</name>
<feature type="transmembrane region" description="Helical" evidence="9">
    <location>
        <begin position="293"/>
        <end position="317"/>
    </location>
</feature>
<keyword evidence="2" id="KW-1003">Cell membrane</keyword>
<reference evidence="11 12" key="1">
    <citation type="submission" date="2016-01" db="EMBL/GenBank/DDBJ databases">
        <title>Characterization of the Clostridium difficile lineages that are prevalent in Hong Kong and China.</title>
        <authorList>
            <person name="Kwok J.S.-L."/>
            <person name="Lam W.-Y."/>
            <person name="Ip M."/>
            <person name="Chan T.-F."/>
            <person name="Hawkey P.M."/>
            <person name="Tsui S.K.-W."/>
        </authorList>
    </citation>
    <scope>NUCLEOTIDE SEQUENCE [LARGE SCALE GENOMIC DNA]</scope>
    <source>
        <strain evidence="11 12">300064</strain>
    </source>
</reference>
<proteinExistence type="predicted"/>
<dbReference type="Pfam" id="PF02743">
    <property type="entry name" value="dCache_1"/>
    <property type="match status" value="1"/>
</dbReference>
<dbReference type="GO" id="GO:0005886">
    <property type="term" value="C:plasma membrane"/>
    <property type="evidence" value="ECO:0007669"/>
    <property type="project" value="UniProtKB-SubCell"/>
</dbReference>
<dbReference type="AlphaFoldDB" id="A0A2S7F582"/>
<dbReference type="Gene3D" id="3.30.450.20">
    <property type="entry name" value="PAS domain"/>
    <property type="match status" value="1"/>
</dbReference>
<keyword evidence="4" id="KW-0808">Transferase</keyword>
<evidence type="ECO:0000256" key="4">
    <source>
        <dbReference type="ARBA" id="ARBA00022679"/>
    </source>
</evidence>
<evidence type="ECO:0000256" key="7">
    <source>
        <dbReference type="ARBA" id="ARBA00022989"/>
    </source>
</evidence>
<evidence type="ECO:0000256" key="3">
    <source>
        <dbReference type="ARBA" id="ARBA00022553"/>
    </source>
</evidence>
<dbReference type="Gene3D" id="6.10.340.10">
    <property type="match status" value="1"/>
</dbReference>
<dbReference type="InterPro" id="IPR050640">
    <property type="entry name" value="Bact_2-comp_sensor_kinase"/>
</dbReference>
<keyword evidence="3" id="KW-0597">Phosphoprotein</keyword>
<keyword evidence="8 9" id="KW-0472">Membrane</keyword>
<evidence type="ECO:0000256" key="9">
    <source>
        <dbReference type="SAM" id="Phobius"/>
    </source>
</evidence>
<evidence type="ECO:0000256" key="8">
    <source>
        <dbReference type="ARBA" id="ARBA00023136"/>
    </source>
</evidence>
<dbReference type="InterPro" id="IPR003660">
    <property type="entry name" value="HAMP_dom"/>
</dbReference>
<dbReference type="Gene3D" id="3.30.565.10">
    <property type="entry name" value="Histidine kinase-like ATPase, C-terminal domain"/>
    <property type="match status" value="1"/>
</dbReference>
<comment type="subcellular location">
    <subcellularLocation>
        <location evidence="1">Cell membrane</location>
        <topology evidence="1">Multi-pass membrane protein</topology>
    </subcellularLocation>
</comment>
<keyword evidence="6 11" id="KW-0418">Kinase</keyword>
<evidence type="ECO:0000256" key="5">
    <source>
        <dbReference type="ARBA" id="ARBA00022692"/>
    </source>
</evidence>
<organism evidence="11 12">
    <name type="scientific">Clostridium butyricum</name>
    <dbReference type="NCBI Taxonomy" id="1492"/>
    <lineage>
        <taxon>Bacteria</taxon>
        <taxon>Bacillati</taxon>
        <taxon>Bacillota</taxon>
        <taxon>Clostridia</taxon>
        <taxon>Eubacteriales</taxon>
        <taxon>Clostridiaceae</taxon>
        <taxon>Clostridium</taxon>
    </lineage>
</organism>
<dbReference type="PANTHER" id="PTHR34220">
    <property type="entry name" value="SENSOR HISTIDINE KINASE YPDA"/>
    <property type="match status" value="1"/>
</dbReference>
<protein>
    <submittedName>
        <fullName evidence="11">Histidine kinase</fullName>
    </submittedName>
</protein>
<evidence type="ECO:0000313" key="11">
    <source>
        <dbReference type="EMBL" id="PPV11935.1"/>
    </source>
</evidence>
<keyword evidence="7 9" id="KW-1133">Transmembrane helix</keyword>
<dbReference type="Pfam" id="PF06580">
    <property type="entry name" value="His_kinase"/>
    <property type="match status" value="1"/>
</dbReference>
<dbReference type="RefSeq" id="WP_043662255.1">
    <property type="nucleotide sequence ID" value="NZ_JSEG01000003.1"/>
</dbReference>
<evidence type="ECO:0000313" key="12">
    <source>
        <dbReference type="Proteomes" id="UP000238081"/>
    </source>
</evidence>
<dbReference type="PROSITE" id="PS50885">
    <property type="entry name" value="HAMP"/>
    <property type="match status" value="1"/>
</dbReference>
<dbReference type="InterPro" id="IPR010559">
    <property type="entry name" value="Sig_transdc_His_kin_internal"/>
</dbReference>
<dbReference type="Pfam" id="PF02518">
    <property type="entry name" value="HATPase_c"/>
    <property type="match status" value="1"/>
</dbReference>
<dbReference type="InterPro" id="IPR036890">
    <property type="entry name" value="HATPase_C_sf"/>
</dbReference>
<dbReference type="Proteomes" id="UP000238081">
    <property type="component" value="Unassembled WGS sequence"/>
</dbReference>
<feature type="transmembrane region" description="Helical" evidence="9">
    <location>
        <begin position="12"/>
        <end position="35"/>
    </location>
</feature>
<dbReference type="GO" id="GO:0000155">
    <property type="term" value="F:phosphorelay sensor kinase activity"/>
    <property type="evidence" value="ECO:0007669"/>
    <property type="project" value="InterPro"/>
</dbReference>
<dbReference type="PANTHER" id="PTHR34220:SF7">
    <property type="entry name" value="SENSOR HISTIDINE KINASE YPDA"/>
    <property type="match status" value="1"/>
</dbReference>
<evidence type="ECO:0000256" key="1">
    <source>
        <dbReference type="ARBA" id="ARBA00004651"/>
    </source>
</evidence>
<sequence length="587" mass="68116">MKINRDLSIKKLTLLIFLSIYIIFLIVTAVNLYSYSRYEFNKTEKLIKNFNLSLSTQITQKLDNIIDVSKYPLIIPDIEKLNTTLSNNNTYDIEQYNYLLYLCDMMLIQNKTINGAYIFNLNGNGVYTARNNNNDLLKNPFHEKWFNTAVNSSNQVEIFSNFNATNVFRDTTKNDESLIAITRKIIDIKSQKTTGILLLTFSTDELLSLLTSDIPFNNEAVYLYDSENNLIIGTDDAEHQYNYSEYIDQSSTVPELVYSKDNEKHIVCYNNLQSSDWTIINTIPKDDAYHIDVLYLLFFLSNLIFCLILFIVIYLFFLNRIFNPIKSLIENMGSKVETNLNYNFAYNKNDEIGILINSYNDMKTRINTLITINYKNQIEQKELELKQLQNQINPHFIYNTLESIHMMAEINDDPETSTMAEYFGTIIRYSMNRRINTVKLKDEIEIINNYIYLQRIRFDSLFTIENLVTDDVLNCEIIKMIIQPLIENSIYHGLSECDGNGKIIIQALKSNDNLIITVSDNGIGIDDKTLECLNDYINDKNELFNGIALRNINKRLKLNYGEEYGLEITSILGKGTSMILTIPYIIN</sequence>
<feature type="domain" description="HAMP" evidence="10">
    <location>
        <begin position="319"/>
        <end position="371"/>
    </location>
</feature>
<evidence type="ECO:0000259" key="10">
    <source>
        <dbReference type="PROSITE" id="PS50885"/>
    </source>
</evidence>
<dbReference type="InterPro" id="IPR003594">
    <property type="entry name" value="HATPase_dom"/>
</dbReference>
<keyword evidence="5 9" id="KW-0812">Transmembrane</keyword>
<evidence type="ECO:0000256" key="6">
    <source>
        <dbReference type="ARBA" id="ARBA00022777"/>
    </source>
</evidence>
<evidence type="ECO:0000256" key="2">
    <source>
        <dbReference type="ARBA" id="ARBA00022475"/>
    </source>
</evidence>